<keyword evidence="1" id="KW-1133">Transmembrane helix</keyword>
<dbReference type="EMBL" id="MN740153">
    <property type="protein sequence ID" value="QHT90342.1"/>
    <property type="molecule type" value="Genomic_DNA"/>
</dbReference>
<feature type="transmembrane region" description="Helical" evidence="1">
    <location>
        <begin position="245"/>
        <end position="265"/>
    </location>
</feature>
<keyword evidence="1" id="KW-0812">Transmembrane</keyword>
<keyword evidence="1" id="KW-0472">Membrane</keyword>
<proteinExistence type="predicted"/>
<protein>
    <submittedName>
        <fullName evidence="2">Uncharacterized protein</fullName>
    </submittedName>
</protein>
<feature type="transmembrane region" description="Helical" evidence="1">
    <location>
        <begin position="277"/>
        <end position="297"/>
    </location>
</feature>
<organism evidence="2">
    <name type="scientific">viral metagenome</name>
    <dbReference type="NCBI Taxonomy" id="1070528"/>
    <lineage>
        <taxon>unclassified sequences</taxon>
        <taxon>metagenomes</taxon>
        <taxon>organismal metagenomes</taxon>
    </lineage>
</organism>
<reference evidence="2" key="1">
    <citation type="journal article" date="2020" name="Nature">
        <title>Giant virus diversity and host interactions through global metagenomics.</title>
        <authorList>
            <person name="Schulz F."/>
            <person name="Roux S."/>
            <person name="Paez-Espino D."/>
            <person name="Jungbluth S."/>
            <person name="Walsh D.A."/>
            <person name="Denef V.J."/>
            <person name="McMahon K.D."/>
            <person name="Konstantinidis K.T."/>
            <person name="Eloe-Fadrosh E.A."/>
            <person name="Kyrpides N.C."/>
            <person name="Woyke T."/>
        </authorList>
    </citation>
    <scope>NUCLEOTIDE SEQUENCE</scope>
    <source>
        <strain evidence="2">GVMAG-M-3300023184-68</strain>
    </source>
</reference>
<accession>A0A6C0IBY2</accession>
<name>A0A6C0IBY2_9ZZZZ</name>
<evidence type="ECO:0000256" key="1">
    <source>
        <dbReference type="SAM" id="Phobius"/>
    </source>
</evidence>
<dbReference type="AlphaFoldDB" id="A0A6C0IBY2"/>
<sequence length="306" mass="36143">MSGIFTYRDDIEGKVGIGKLPIELQRILDDLSKEYDQIIPDKNASSYHTWYNDMPPAIKQKVEKIQQHELWNQLCDKNKKCVRKSAKEMDELYYANPKPDFDKINLYGESGNYSVHKDCIYNFHGIKFYVIIIGLTDGNDSVTTYLNHFDVGKQMNAGDYMVLDFDKTTHQIVKNKAELTPRILLKIHYIVCENGDYSDTYINTIKQIYIYNQFMARYAMRVGTNPETLYQFFWGLFCQYFMNDYTLCVIFCLMLIIILVLKFVFHIKLIFKNWSKITKYVLLSLGVLYLCIVLFYWGRYQLLGIR</sequence>
<evidence type="ECO:0000313" key="2">
    <source>
        <dbReference type="EMBL" id="QHT90342.1"/>
    </source>
</evidence>